<dbReference type="AlphaFoldDB" id="A0A8J2TAL3"/>
<evidence type="ECO:0000313" key="6">
    <source>
        <dbReference type="Proteomes" id="UP000019375"/>
    </source>
</evidence>
<dbReference type="PROSITE" id="PS00914">
    <property type="entry name" value="SYNTAXIN"/>
    <property type="match status" value="1"/>
</dbReference>
<name>A0A8J2TAL3_ZYGB2</name>
<feature type="coiled-coil region" evidence="2">
    <location>
        <begin position="228"/>
        <end position="255"/>
    </location>
</feature>
<dbReference type="GO" id="GO:0012505">
    <property type="term" value="C:endomembrane system"/>
    <property type="evidence" value="ECO:0007669"/>
    <property type="project" value="TreeGrafter"/>
</dbReference>
<evidence type="ECO:0000256" key="1">
    <source>
        <dbReference type="ARBA" id="ARBA00009063"/>
    </source>
</evidence>
<gene>
    <name evidence="5" type="ORF">BN860_01068g</name>
</gene>
<dbReference type="GO" id="GO:0048278">
    <property type="term" value="P:vesicle docking"/>
    <property type="evidence" value="ECO:0007669"/>
    <property type="project" value="TreeGrafter"/>
</dbReference>
<evidence type="ECO:0000256" key="2">
    <source>
        <dbReference type="SAM" id="Coils"/>
    </source>
</evidence>
<dbReference type="PROSITE" id="PS50192">
    <property type="entry name" value="T_SNARE"/>
    <property type="match status" value="1"/>
</dbReference>
<sequence>MSVRDIEAQVSLPSTGGDYGSQGIESAKSLIVELAEQLKKLERECNKVGSRRDCSDVRASIETGLIPNCNSIRDQIEQQRWGAGDHITQNSKLHNDFQMLKNELNALEKEYRASRLKHPLKSERVDHGAVTKVIRGDPESSYLSIQVDEQTPLLQEREETQQQQLQQQQEQQQQQQQQVNVSQDEVDFHTIILRERSQQVTRIHSAVQEVNAIFHQLGSLVDQQGDQVDEVDANIGQLASNMQKANDQLNRADQHQRKKNRCGLMALVVMVVAVLIVTLAVLS</sequence>
<dbReference type="Pfam" id="PF05739">
    <property type="entry name" value="SNARE"/>
    <property type="match status" value="1"/>
</dbReference>
<comment type="similarity">
    <text evidence="1">Belongs to the syntaxin family.</text>
</comment>
<dbReference type="InterPro" id="IPR010989">
    <property type="entry name" value="SNARE"/>
</dbReference>
<keyword evidence="3" id="KW-0812">Transmembrane</keyword>
<proteinExistence type="inferred from homology"/>
<reference evidence="6" key="1">
    <citation type="journal article" date="2013" name="Genome Announc.">
        <title>Genome sequence of the food spoilage yeast Zygosaccharomyces bailii CLIB 213(T).</title>
        <authorList>
            <person name="Galeote V."/>
            <person name="Bigey F."/>
            <person name="Devillers H."/>
            <person name="Neuveglise C."/>
            <person name="Dequin S."/>
        </authorList>
    </citation>
    <scope>NUCLEOTIDE SEQUENCE [LARGE SCALE GENOMIC DNA]</scope>
    <source>
        <strain evidence="6">CLIB 213 / ATCC 58445 / CBS 680 / CCRC 21525 / NBRC 1098 / NCYC 1416 / NRRL Y-2227</strain>
    </source>
</reference>
<dbReference type="SMART" id="SM00397">
    <property type="entry name" value="t_SNARE"/>
    <property type="match status" value="1"/>
</dbReference>
<dbReference type="InterPro" id="IPR045242">
    <property type="entry name" value="Syntaxin"/>
</dbReference>
<dbReference type="PANTHER" id="PTHR19957:SF295">
    <property type="entry name" value="SYNTAXIN VAM3"/>
    <property type="match status" value="1"/>
</dbReference>
<keyword evidence="3" id="KW-0472">Membrane</keyword>
<dbReference type="GO" id="GO:0000149">
    <property type="term" value="F:SNARE binding"/>
    <property type="evidence" value="ECO:0007669"/>
    <property type="project" value="TreeGrafter"/>
</dbReference>
<feature type="coiled-coil region" evidence="2">
    <location>
        <begin position="155"/>
        <end position="185"/>
    </location>
</feature>
<dbReference type="PANTHER" id="PTHR19957">
    <property type="entry name" value="SYNTAXIN"/>
    <property type="match status" value="1"/>
</dbReference>
<dbReference type="InterPro" id="IPR000727">
    <property type="entry name" value="T_SNARE_dom"/>
</dbReference>
<feature type="domain" description="T-SNARE coiled-coil homology" evidence="4">
    <location>
        <begin position="190"/>
        <end position="252"/>
    </location>
</feature>
<feature type="coiled-coil region" evidence="2">
    <location>
        <begin position="90"/>
        <end position="117"/>
    </location>
</feature>
<dbReference type="GO" id="GO:0005484">
    <property type="term" value="F:SNAP receptor activity"/>
    <property type="evidence" value="ECO:0007669"/>
    <property type="project" value="InterPro"/>
</dbReference>
<protein>
    <submittedName>
        <fullName evidence="5">ZYBA0S12-01068g1_1</fullName>
    </submittedName>
</protein>
<evidence type="ECO:0000259" key="4">
    <source>
        <dbReference type="PROSITE" id="PS50192"/>
    </source>
</evidence>
<evidence type="ECO:0000256" key="3">
    <source>
        <dbReference type="SAM" id="Phobius"/>
    </source>
</evidence>
<evidence type="ECO:0000313" key="5">
    <source>
        <dbReference type="EMBL" id="CDF91533.1"/>
    </source>
</evidence>
<dbReference type="GO" id="GO:0006906">
    <property type="term" value="P:vesicle fusion"/>
    <property type="evidence" value="ECO:0007669"/>
    <property type="project" value="TreeGrafter"/>
</dbReference>
<dbReference type="Gene3D" id="1.20.5.110">
    <property type="match status" value="1"/>
</dbReference>
<dbReference type="GO" id="GO:0031201">
    <property type="term" value="C:SNARE complex"/>
    <property type="evidence" value="ECO:0007669"/>
    <property type="project" value="TreeGrafter"/>
</dbReference>
<dbReference type="Gene3D" id="1.20.58.70">
    <property type="match status" value="1"/>
</dbReference>
<organism evidence="5 6">
    <name type="scientific">Zygosaccharomyces bailii (strain CLIB 213 / ATCC 58445 / CBS 680 / BCRC 21525 / NBRC 1098 / NCYC 1416 / NRRL Y-2227)</name>
    <dbReference type="NCBI Taxonomy" id="1333698"/>
    <lineage>
        <taxon>Eukaryota</taxon>
        <taxon>Fungi</taxon>
        <taxon>Dikarya</taxon>
        <taxon>Ascomycota</taxon>
        <taxon>Saccharomycotina</taxon>
        <taxon>Saccharomycetes</taxon>
        <taxon>Saccharomycetales</taxon>
        <taxon>Saccharomycetaceae</taxon>
        <taxon>Zygosaccharomyces</taxon>
    </lineage>
</organism>
<keyword evidence="2" id="KW-0175">Coiled coil</keyword>
<dbReference type="OrthoDB" id="364348at2759"/>
<dbReference type="InterPro" id="IPR006012">
    <property type="entry name" value="Syntaxin/epimorphin_CS"/>
</dbReference>
<keyword evidence="6" id="KW-1185">Reference proteome</keyword>
<keyword evidence="3" id="KW-1133">Transmembrane helix</keyword>
<accession>A0A8J2TAL3</accession>
<dbReference type="SUPFAM" id="SSF47661">
    <property type="entry name" value="t-snare proteins"/>
    <property type="match status" value="1"/>
</dbReference>
<feature type="coiled-coil region" evidence="2">
    <location>
        <begin position="24"/>
        <end position="51"/>
    </location>
</feature>
<dbReference type="GO" id="GO:0006886">
    <property type="term" value="P:intracellular protein transport"/>
    <property type="evidence" value="ECO:0007669"/>
    <property type="project" value="InterPro"/>
</dbReference>
<dbReference type="Proteomes" id="UP000019375">
    <property type="component" value="Unassembled WGS sequence"/>
</dbReference>
<feature type="transmembrane region" description="Helical" evidence="3">
    <location>
        <begin position="264"/>
        <end position="282"/>
    </location>
</feature>
<dbReference type="CDD" id="cd15840">
    <property type="entry name" value="SNARE_Qa"/>
    <property type="match status" value="1"/>
</dbReference>
<dbReference type="EMBL" id="HG316465">
    <property type="protein sequence ID" value="CDF91533.1"/>
    <property type="molecule type" value="Genomic_DNA"/>
</dbReference>